<accession>A0A1I1MRE2</accession>
<dbReference type="GO" id="GO:0016787">
    <property type="term" value="F:hydrolase activity"/>
    <property type="evidence" value="ECO:0007669"/>
    <property type="project" value="UniProtKB-KW"/>
</dbReference>
<dbReference type="EMBL" id="FOMG01000012">
    <property type="protein sequence ID" value="SFC87686.1"/>
    <property type="molecule type" value="Genomic_DNA"/>
</dbReference>
<proteinExistence type="inferred from homology"/>
<evidence type="ECO:0000256" key="2">
    <source>
        <dbReference type="ARBA" id="ARBA00022723"/>
    </source>
</evidence>
<dbReference type="NCBIfam" id="TIGR01549">
    <property type="entry name" value="HAD-SF-IA-v1"/>
    <property type="match status" value="1"/>
</dbReference>
<dbReference type="Pfam" id="PF13419">
    <property type="entry name" value="HAD_2"/>
    <property type="match status" value="1"/>
</dbReference>
<dbReference type="PANTHER" id="PTHR18901">
    <property type="entry name" value="2-DEOXYGLUCOSE-6-PHOSPHATE PHOSPHATASE 2"/>
    <property type="match status" value="1"/>
</dbReference>
<dbReference type="PRINTS" id="PR00413">
    <property type="entry name" value="HADHALOGNASE"/>
</dbReference>
<dbReference type="RefSeq" id="WP_090091129.1">
    <property type="nucleotide sequence ID" value="NZ_FOMG01000012.1"/>
</dbReference>
<reference evidence="4 5" key="1">
    <citation type="submission" date="2016-10" db="EMBL/GenBank/DDBJ databases">
        <authorList>
            <person name="de Groot N.N."/>
        </authorList>
    </citation>
    <scope>NUCLEOTIDE SEQUENCE [LARGE SCALE GENOMIC DNA]</scope>
    <source>
        <strain evidence="4 5">DSM 12992</strain>
    </source>
</reference>
<dbReference type="InterPro" id="IPR041492">
    <property type="entry name" value="HAD_2"/>
</dbReference>
<dbReference type="Gene3D" id="1.10.150.240">
    <property type="entry name" value="Putative phosphatase, domain 2"/>
    <property type="match status" value="1"/>
</dbReference>
<dbReference type="InterPro" id="IPR036412">
    <property type="entry name" value="HAD-like_sf"/>
</dbReference>
<dbReference type="SUPFAM" id="SSF56784">
    <property type="entry name" value="HAD-like"/>
    <property type="match status" value="1"/>
</dbReference>
<evidence type="ECO:0000313" key="5">
    <source>
        <dbReference type="Proteomes" id="UP000199263"/>
    </source>
</evidence>
<dbReference type="SFLD" id="SFLDG01135">
    <property type="entry name" value="C1.5.6:_HAD__Beta-PGM__Phospha"/>
    <property type="match status" value="1"/>
</dbReference>
<gene>
    <name evidence="4" type="ORF">SAMN05421842_1124</name>
</gene>
<dbReference type="SFLD" id="SFLDS00003">
    <property type="entry name" value="Haloacid_Dehalogenase"/>
    <property type="match status" value="1"/>
</dbReference>
<dbReference type="InterPro" id="IPR006439">
    <property type="entry name" value="HAD-SF_hydro_IA"/>
</dbReference>
<dbReference type="Gene3D" id="3.40.50.1000">
    <property type="entry name" value="HAD superfamily/HAD-like"/>
    <property type="match status" value="1"/>
</dbReference>
<sequence length="218" mass="24900">MKDINAVIFDMDGLLFDTEQISFESFRQVIREYGLDMEKELHLNIIGRNVNGIKEKMMENYGQDFPFDKLYEQKTKVMTDCLNNKGVPVKKGVYELLDYLKKKKYKIAVATSTRRERAIELLEMAKIKDKFDCIVCGDEVINSKPDPEIFLKAAKKLDVPTENCIVLEDSGTGIRAAHAAGIKSINVPDMKKPDEQMKKLALRICESLLEVKTILESE</sequence>
<dbReference type="NCBIfam" id="TIGR01509">
    <property type="entry name" value="HAD-SF-IA-v3"/>
    <property type="match status" value="1"/>
</dbReference>
<dbReference type="FunFam" id="3.40.50.1000:FF:000036">
    <property type="entry name" value="HAD family hydrolase"/>
    <property type="match status" value="1"/>
</dbReference>
<name>A0A1I1MRE2_9CLOT</name>
<keyword evidence="2" id="KW-0479">Metal-binding</keyword>
<dbReference type="AlphaFoldDB" id="A0A1I1MRE2"/>
<evidence type="ECO:0000256" key="1">
    <source>
        <dbReference type="ARBA" id="ARBA00006171"/>
    </source>
</evidence>
<organism evidence="4 5">
    <name type="scientific">Clostridium uliginosum</name>
    <dbReference type="NCBI Taxonomy" id="119641"/>
    <lineage>
        <taxon>Bacteria</taxon>
        <taxon>Bacillati</taxon>
        <taxon>Bacillota</taxon>
        <taxon>Clostridia</taxon>
        <taxon>Eubacteriales</taxon>
        <taxon>Clostridiaceae</taxon>
        <taxon>Clostridium</taxon>
    </lineage>
</organism>
<dbReference type="SFLD" id="SFLDG01129">
    <property type="entry name" value="C1.5:_HAD__Beta-PGM__Phosphata"/>
    <property type="match status" value="1"/>
</dbReference>
<comment type="similarity">
    <text evidence="1">Belongs to the HAD-like hydrolase superfamily. CbbY/CbbZ/Gph/YieH family.</text>
</comment>
<keyword evidence="3" id="KW-0378">Hydrolase</keyword>
<protein>
    <submittedName>
        <fullName evidence="4">Uncharacterized protein</fullName>
    </submittedName>
</protein>
<dbReference type="InterPro" id="IPR023214">
    <property type="entry name" value="HAD_sf"/>
</dbReference>
<dbReference type="STRING" id="119641.SAMN05421842_1124"/>
<dbReference type="InterPro" id="IPR023198">
    <property type="entry name" value="PGP-like_dom2"/>
</dbReference>
<keyword evidence="5" id="KW-1185">Reference proteome</keyword>
<evidence type="ECO:0000313" key="4">
    <source>
        <dbReference type="EMBL" id="SFC87686.1"/>
    </source>
</evidence>
<dbReference type="Proteomes" id="UP000199263">
    <property type="component" value="Unassembled WGS sequence"/>
</dbReference>
<dbReference type="OrthoDB" id="9797743at2"/>
<dbReference type="GO" id="GO:0046872">
    <property type="term" value="F:metal ion binding"/>
    <property type="evidence" value="ECO:0007669"/>
    <property type="project" value="UniProtKB-KW"/>
</dbReference>
<dbReference type="PANTHER" id="PTHR18901:SF38">
    <property type="entry name" value="PSEUDOURIDINE-5'-PHOSPHATASE"/>
    <property type="match status" value="1"/>
</dbReference>
<evidence type="ECO:0000256" key="3">
    <source>
        <dbReference type="ARBA" id="ARBA00022801"/>
    </source>
</evidence>
<dbReference type="CDD" id="cd07505">
    <property type="entry name" value="HAD_BPGM-like"/>
    <property type="match status" value="1"/>
</dbReference>